<dbReference type="HOGENOM" id="CLU_014976_1_1_10"/>
<reference evidence="3" key="1">
    <citation type="submission" date="2011-01" db="EMBL/GenBank/DDBJ databases">
        <authorList>
            <person name="Muzny D."/>
            <person name="Qin X."/>
            <person name="Buhay C."/>
            <person name="Dugan-Rocha S."/>
            <person name="Ding Y."/>
            <person name="Chen G."/>
            <person name="Hawes A."/>
            <person name="Holder M."/>
            <person name="Jhangiani S."/>
            <person name="Johnson A."/>
            <person name="Khan Z."/>
            <person name="Li Z."/>
            <person name="Liu W."/>
            <person name="Liu X."/>
            <person name="Perez L."/>
            <person name="Shen H."/>
            <person name="Wang Q."/>
            <person name="Watt J."/>
            <person name="Xi L."/>
            <person name="Xin Y."/>
            <person name="Zhou J."/>
            <person name="Deng J."/>
            <person name="Jiang H."/>
            <person name="Liu Y."/>
            <person name="Qu J."/>
            <person name="Song X.-Z."/>
            <person name="Zhang L."/>
            <person name="Villasana D."/>
            <person name="Johnson A."/>
            <person name="Liu J."/>
            <person name="Liyanage D."/>
            <person name="Lorensuhewa L."/>
            <person name="Robinson T."/>
            <person name="Song A."/>
            <person name="Song B.-B."/>
            <person name="Dinh H."/>
            <person name="Thornton R."/>
            <person name="Coyle M."/>
            <person name="Francisco L."/>
            <person name="Jackson L."/>
            <person name="Javaid M."/>
            <person name="Korchina V."/>
            <person name="Kovar C."/>
            <person name="Mata R."/>
            <person name="Mathew T."/>
            <person name="Ngo R."/>
            <person name="Nguyen L."/>
            <person name="Nguyen N."/>
            <person name="Okwuonu G."/>
            <person name="Ongeri F."/>
            <person name="Pham C."/>
            <person name="Simmons D."/>
            <person name="Wilczek-Boney K."/>
            <person name="Hale W."/>
            <person name="Jakkamsetti A."/>
            <person name="Pham P."/>
            <person name="Ruth R."/>
            <person name="San Lucas F."/>
            <person name="Warren J."/>
            <person name="Zhang J."/>
            <person name="Zhao Z."/>
            <person name="Zhou C."/>
            <person name="Zhu D."/>
            <person name="Lee S."/>
            <person name="Bess C."/>
            <person name="Blankenburg K."/>
            <person name="Forbes L."/>
            <person name="Fu Q."/>
            <person name="Gubbala S."/>
            <person name="Hirani K."/>
            <person name="Jayaseelan J.C."/>
            <person name="Lara F."/>
            <person name="Munidasa M."/>
            <person name="Palculict T."/>
            <person name="Patil S."/>
            <person name="Pu L.-L."/>
            <person name="Saada N."/>
            <person name="Tang L."/>
            <person name="Weissenberger G."/>
            <person name="Zhu Y."/>
            <person name="Hemphill L."/>
            <person name="Shang Y."/>
            <person name="Youmans B."/>
            <person name="Ayvaz T."/>
            <person name="Ross M."/>
            <person name="Santibanez J."/>
            <person name="Aqrawi P."/>
            <person name="Gross S."/>
            <person name="Joshi V."/>
            <person name="Fowler G."/>
            <person name="Nazareth L."/>
            <person name="Reid J."/>
            <person name="Worley K."/>
            <person name="Petrosino J."/>
            <person name="Highlander S."/>
            <person name="Gibbs R."/>
        </authorList>
    </citation>
    <scope>NUCLEOTIDE SEQUENCE [LARGE SCALE GENOMIC DNA]</scope>
    <source>
        <strain evidence="3">ATCC 33269</strain>
    </source>
</reference>
<dbReference type="EMBL" id="AEPE02000002">
    <property type="protein sequence ID" value="EFZ37695.1"/>
    <property type="molecule type" value="Genomic_DNA"/>
</dbReference>
<comment type="caution">
    <text evidence="3">The sequence shown here is derived from an EMBL/GenBank/DDBJ whole genome shotgun (WGS) entry which is preliminary data.</text>
</comment>
<evidence type="ECO:0000313" key="3">
    <source>
        <dbReference type="EMBL" id="EFZ37695.1"/>
    </source>
</evidence>
<accession>E7RLR4</accession>
<feature type="domain" description="Organic solvent tolerance-like N-terminal" evidence="2">
    <location>
        <begin position="50"/>
        <end position="207"/>
    </location>
</feature>
<dbReference type="GO" id="GO:0009279">
    <property type="term" value="C:cell outer membrane"/>
    <property type="evidence" value="ECO:0007669"/>
    <property type="project" value="TreeGrafter"/>
</dbReference>
<dbReference type="PANTHER" id="PTHR30189">
    <property type="entry name" value="LPS-ASSEMBLY PROTEIN"/>
    <property type="match status" value="1"/>
</dbReference>
<evidence type="ECO:0000313" key="4">
    <source>
        <dbReference type="Proteomes" id="UP000005580"/>
    </source>
</evidence>
<keyword evidence="1" id="KW-0472">Membrane</keyword>
<evidence type="ECO:0000259" key="2">
    <source>
        <dbReference type="Pfam" id="PF13100"/>
    </source>
</evidence>
<dbReference type="AlphaFoldDB" id="E7RLR4"/>
<dbReference type="InterPro" id="IPR050218">
    <property type="entry name" value="LptD"/>
</dbReference>
<proteinExistence type="predicted"/>
<dbReference type="STRING" id="28134.SAMN05444288_0775"/>
<keyword evidence="1" id="KW-0998">Cell outer membrane</keyword>
<dbReference type="Proteomes" id="UP000005580">
    <property type="component" value="Unassembled WGS sequence"/>
</dbReference>
<dbReference type="eggNOG" id="COG1452">
    <property type="taxonomic scope" value="Bacteria"/>
</dbReference>
<dbReference type="GO" id="GO:1990351">
    <property type="term" value="C:transporter complex"/>
    <property type="evidence" value="ECO:0007669"/>
    <property type="project" value="TreeGrafter"/>
</dbReference>
<dbReference type="InterPro" id="IPR005653">
    <property type="entry name" value="OstA-like_N"/>
</dbReference>
<dbReference type="PANTHER" id="PTHR30189:SF1">
    <property type="entry name" value="LPS-ASSEMBLY PROTEIN LPTD"/>
    <property type="match status" value="1"/>
</dbReference>
<keyword evidence="4" id="KW-1185">Reference proteome</keyword>
<dbReference type="RefSeq" id="WP_004368709.1">
    <property type="nucleotide sequence ID" value="NZ_GL833119.1"/>
</dbReference>
<protein>
    <recommendedName>
        <fullName evidence="2">Organic solvent tolerance-like N-terminal domain-containing protein</fullName>
    </recommendedName>
</protein>
<organism evidence="3 4">
    <name type="scientific">Hoylesella oralis ATCC 33269</name>
    <dbReference type="NCBI Taxonomy" id="873533"/>
    <lineage>
        <taxon>Bacteria</taxon>
        <taxon>Pseudomonadati</taxon>
        <taxon>Bacteroidota</taxon>
        <taxon>Bacteroidia</taxon>
        <taxon>Bacteroidales</taxon>
        <taxon>Prevotellaceae</taxon>
        <taxon>Hoylesella</taxon>
    </lineage>
</organism>
<sequence>MGEMIKLHDINKIFGGHRISVNAILCLFGLCLLLPVMAQRKQQRAVKQDDRVYMIHSDGLKYDMFGNNPDAQIVKGHVRFRHRGAYLTCDSAYFYQQSNSVKAFGHVYFTQGDTLSLRCERAFYDGQQQMMDAREHVVLKHRQQTLYTDSLNYDRLYSNAYFFEGGTLVDGKDRLVSDWGEYNTQTRQAKFYFNVRLRSEKRLVTTDTLYYDTRKSQAHVTGPSKITTDDGSVIDTQDGYFDSNSDKAQLFGRSVLTDKNKTITGDSLYYDRKTGESQGFGNVIYTDKENKNSLIADILKYNEKTGKGYATKNALVKDYSQKDTLYMHADTLKLFTFNINTDSVYRMVHAYNKVRAYRTDVQAVCDSLIFSTKDSCLTMYKDPIVWNDNRQLLGEQIKVYMNDSTVREAHVLGQALSIEKVDEEDHYNQISSKVMHAYFVDGALRYTESVGNVKVIYYPTDDKDSSMIGLNYTETDTMRTYLSKDRKLEKVWVPKHVSVTYPMTQIPPNKYKLSEFAWFDNLRPVSKDDIFVWRGKREEDKLKTIKRHAAPLQHFGNAPEGDGS</sequence>
<evidence type="ECO:0000256" key="1">
    <source>
        <dbReference type="ARBA" id="ARBA00023237"/>
    </source>
</evidence>
<gene>
    <name evidence="3" type="ORF">HMPREF0663_10064</name>
</gene>
<dbReference type="Gene3D" id="2.60.450.10">
    <property type="entry name" value="Lipopolysaccharide (LPS) transport protein A like domain"/>
    <property type="match status" value="3"/>
</dbReference>
<dbReference type="Pfam" id="PF13100">
    <property type="entry name" value="OstA_2"/>
    <property type="match status" value="1"/>
</dbReference>
<name>E7RLR4_9BACT</name>